<feature type="region of interest" description="Disordered" evidence="1">
    <location>
        <begin position="1376"/>
        <end position="1445"/>
    </location>
</feature>
<sequence>MLSTSAQTSTDSLHKPQLLTTDINQNIKLDPSLSEKAISSSNAFMLNMVLEKTSRVGTGVPLVSQTGSAKSAFVPFSQMHLQNIAETKTTQSADYLPTSSQKSTDHSSEPSILAQMLECNDNNSTLASPNSNSSSYIQVPTLKSGWESEGATSVSSTECVTQTSPSVTKRSRSRFAPIRPKAMQAKTILSLLQEQSGNTLDSTPYDRRRVATILKEKHAREQTETVNQSASSTPLPVTATAAVATSAFATATEVVTFPMNPVVSKPNELLIILGSPATGTVSAAGNVFLSPSQNSSNMATLDKQQATLAGTAIFQTIPSVNSSVASQTEMVISNGGNASNVNTATTGETLAWKTIQLDTTSLPHIAIPSQQLFTSLNPQQEAGSTSSLGIAVPLSGGLVSTTDAQECTVDPSTQFMISKNIQLDGALLSAFNFNIADPLQSAQTISVSNLLPTDLATSQVTVKMETVEPDNSLLMTTSQVPKRLSEDSTSSILQHQPSTEIVNSATSIGKFVLTNFGTNVSMNNEEALLSSGSEGNSQSEIKVEKSDPPTKPASLLRPLLNSDLLPGEFTKTKILNELLSTEDSLPESSPIHEIDSLDKHKLDTIDKSNTDNHPKNEPKTQSANSDKITLPVQTPLTTMLDSTSTSVVAKTEKFTKRPRTISNQGPTVSSSQLRSRTLSADATSTGVSYSNPTCANNVLQQLSLSHATVASAEQLTNFASAHQNETVSPSISCPNNLNACLLTDTVVTYSSQVVSSHVTGDLVEPSLPEDKNCEMSPPLPNSNNKDRADQLLKDLGVAPKQEAGKSQPEIHPTSRKRKASEKSSSSNTKRKQQSSKAATDLVGQLDSSIATSPLVSSGQDWMTLGTTITENPEGVSSGLNTEPLQSPDISSVEKDALLDSAPQMLGLELSNAGSMHCIPTSKMSCHSQTMLSSTDNKTLPSSNLSSSQQFDRHISDLLSLVQPLSNEGISAVNSAADSASLSNSQLSLQGVPYSQLSPQQVNMATELAVFKRSVTDTVAALLQPTDQKTGQTSQGIPSTATQKCQFSQETPSLLQKHLTNMVDASLTDPHEEQRQQQQCAKSSFLCEILQSSDIISKKKDFLEEELPSDVADFITESMTSNQNESVFPNGSTGSNTSTSNLQPFPDLKLDVEDLLNQTTPSSNADVAAAAAPPVNTTADLGANVFVPEDTLKHATTSVSILGEAETSNTLNSTQNRPFRDHLENSNTFAIPDAQAVVRKGVEVKQSRFSAATSHQPQQQASSVQATSTNESTVFRMSGQAPEFVAPNVTISQRWHTLSYEKTGSHTPVSDSGYSSASPIRSTPPTVPFSFGSSAENLVSNVIGHLEHRSASCEPPNQSPLAEPVQAYTPIAALQASNVSTGPSPTSLPPSPQTFTPIHGSSLSGTTYDPPPIRPTATVANKTLSGPQSNTSSVSNSQQPSRTNKENNRELLNLLQAKSPPSYENAIRMLSQKSPRAAASGQIAQRSPGPVSSNISDTPPQSQQIPTPATKPRSKARSRSTSNTATKSRRKRSMKESGCMETKGTQMPQLVRCLSDNSALPSSSVATAMETSQPETDSKSDKDKSSAPADGPPSKTKKSVQISPAYPFSYKLSLLKDRSAVGGQVIASGDSPVVSVEHPPTASQASFLKLTKSGKVKQEEGLGSGMSAGGGTGGSGTCSNQSVTTSRSQSVPLQNVTSASTQPKHGGRQPKKSTHISDLPNVNYMGNAPNVDLSRVFWEKLLTTTKSCTQGVTVTSVSSSKGGNSDTTSTVNPVTAPSSSSTKRNLIQLLEDRTSSTEEVFFSWRVGGEQTGQQRKEKEVSLSRELLLSFSPLSNYFLVLLFQSCQTLSLSLSLFSNKRSANRILFLSSIFV</sequence>
<feature type="region of interest" description="Disordered" evidence="1">
    <location>
        <begin position="90"/>
        <end position="110"/>
    </location>
</feature>
<reference evidence="2" key="1">
    <citation type="submission" date="2021-01" db="EMBL/GenBank/DDBJ databases">
        <authorList>
            <person name="Li R."/>
            <person name="Bekaert M."/>
        </authorList>
    </citation>
    <scope>NUCLEOTIDE SEQUENCE</scope>
    <source>
        <strain evidence="2">Farmed</strain>
    </source>
</reference>
<feature type="region of interest" description="Disordered" evidence="1">
    <location>
        <begin position="151"/>
        <end position="173"/>
    </location>
</feature>
<feature type="compositionally biased region" description="Polar residues" evidence="1">
    <location>
        <begin position="1481"/>
        <end position="1506"/>
    </location>
</feature>
<feature type="compositionally biased region" description="Polar residues" evidence="1">
    <location>
        <begin position="528"/>
        <end position="540"/>
    </location>
</feature>
<proteinExistence type="predicted"/>
<feature type="compositionally biased region" description="Low complexity" evidence="1">
    <location>
        <begin position="1424"/>
        <end position="1440"/>
    </location>
</feature>
<feature type="compositionally biased region" description="Basic and acidic residues" evidence="1">
    <location>
        <begin position="604"/>
        <end position="618"/>
    </location>
</feature>
<feature type="compositionally biased region" description="Basic residues" evidence="1">
    <location>
        <begin position="1704"/>
        <end position="1713"/>
    </location>
</feature>
<feature type="compositionally biased region" description="Polar residues" evidence="1">
    <location>
        <begin position="619"/>
        <end position="648"/>
    </location>
</feature>
<dbReference type="EMBL" id="CAHIKZ030002576">
    <property type="protein sequence ID" value="CAE1289107.1"/>
    <property type="molecule type" value="Genomic_DNA"/>
</dbReference>
<feature type="compositionally biased region" description="Polar residues" evidence="1">
    <location>
        <begin position="90"/>
        <end position="102"/>
    </location>
</feature>
<feature type="region of interest" description="Disordered" evidence="1">
    <location>
        <begin position="528"/>
        <end position="556"/>
    </location>
</feature>
<gene>
    <name evidence="2" type="ORF">SPHA_47478</name>
</gene>
<feature type="compositionally biased region" description="Polar residues" evidence="1">
    <location>
        <begin position="1765"/>
        <end position="1782"/>
    </location>
</feature>
<feature type="region of interest" description="Disordered" evidence="1">
    <location>
        <begin position="1658"/>
        <end position="1723"/>
    </location>
</feature>
<feature type="region of interest" description="Disordered" evidence="1">
    <location>
        <begin position="604"/>
        <end position="675"/>
    </location>
</feature>
<name>A0A812CZL8_ACAPH</name>
<comment type="caution">
    <text evidence="2">The sequence shown here is derived from an EMBL/GenBank/DDBJ whole genome shotgun (WGS) entry which is preliminary data.</text>
</comment>
<feature type="region of interest" description="Disordered" evidence="1">
    <location>
        <begin position="760"/>
        <end position="787"/>
    </location>
</feature>
<protein>
    <submittedName>
        <fullName evidence="2">Uncharacterized protein</fullName>
    </submittedName>
</protein>
<feature type="compositionally biased region" description="Polar residues" evidence="1">
    <location>
        <begin position="1554"/>
        <end position="1574"/>
    </location>
</feature>
<feature type="compositionally biased region" description="Basic and acidic residues" evidence="1">
    <location>
        <begin position="1575"/>
        <end position="1584"/>
    </location>
</feature>
<feature type="region of interest" description="Disordered" evidence="1">
    <location>
        <begin position="1471"/>
        <end position="1599"/>
    </location>
</feature>
<evidence type="ECO:0000313" key="2">
    <source>
        <dbReference type="EMBL" id="CAE1289107.1"/>
    </source>
</evidence>
<feature type="region of interest" description="Disordered" evidence="1">
    <location>
        <begin position="799"/>
        <end position="841"/>
    </location>
</feature>
<evidence type="ECO:0000256" key="1">
    <source>
        <dbReference type="SAM" id="MobiDB-lite"/>
    </source>
</evidence>
<feature type="region of interest" description="Disordered" evidence="1">
    <location>
        <begin position="1121"/>
        <end position="1141"/>
    </location>
</feature>
<dbReference type="Proteomes" id="UP000597762">
    <property type="component" value="Unassembled WGS sequence"/>
</dbReference>
<feature type="region of interest" description="Disordered" evidence="1">
    <location>
        <begin position="1754"/>
        <end position="1782"/>
    </location>
</feature>
<accession>A0A812CZL8</accession>
<feature type="compositionally biased region" description="Gly residues" evidence="1">
    <location>
        <begin position="1661"/>
        <end position="1675"/>
    </location>
</feature>
<evidence type="ECO:0000313" key="3">
    <source>
        <dbReference type="Proteomes" id="UP000597762"/>
    </source>
</evidence>
<keyword evidence="3" id="KW-1185">Reference proteome</keyword>
<feature type="compositionally biased region" description="Low complexity" evidence="1">
    <location>
        <begin position="1754"/>
        <end position="1764"/>
    </location>
</feature>
<feature type="region of interest" description="Disordered" evidence="1">
    <location>
        <begin position="1247"/>
        <end position="1270"/>
    </location>
</feature>
<organism evidence="2 3">
    <name type="scientific">Acanthosepion pharaonis</name>
    <name type="common">Pharaoh cuttlefish</name>
    <name type="synonym">Sepia pharaonis</name>
    <dbReference type="NCBI Taxonomy" id="158019"/>
    <lineage>
        <taxon>Eukaryota</taxon>
        <taxon>Metazoa</taxon>
        <taxon>Spiralia</taxon>
        <taxon>Lophotrochozoa</taxon>
        <taxon>Mollusca</taxon>
        <taxon>Cephalopoda</taxon>
        <taxon>Coleoidea</taxon>
        <taxon>Decapodiformes</taxon>
        <taxon>Sepiida</taxon>
        <taxon>Sepiina</taxon>
        <taxon>Sepiidae</taxon>
        <taxon>Acanthosepion</taxon>
    </lineage>
</organism>
<feature type="compositionally biased region" description="Polar residues" evidence="1">
    <location>
        <begin position="151"/>
        <end position="168"/>
    </location>
</feature>
<feature type="compositionally biased region" description="Low complexity" evidence="1">
    <location>
        <begin position="1129"/>
        <end position="1140"/>
    </location>
</feature>
<feature type="compositionally biased region" description="Polar residues" evidence="1">
    <location>
        <begin position="660"/>
        <end position="675"/>
    </location>
</feature>
<feature type="compositionally biased region" description="Polar residues" evidence="1">
    <location>
        <begin position="1676"/>
        <end position="1702"/>
    </location>
</feature>
<feature type="compositionally biased region" description="Low complexity" evidence="1">
    <location>
        <begin position="1253"/>
        <end position="1268"/>
    </location>
</feature>